<dbReference type="Proteomes" id="UP001597520">
    <property type="component" value="Unassembled WGS sequence"/>
</dbReference>
<feature type="transmembrane region" description="Helical" evidence="1">
    <location>
        <begin position="133"/>
        <end position="154"/>
    </location>
</feature>
<evidence type="ECO:0000256" key="1">
    <source>
        <dbReference type="SAM" id="Phobius"/>
    </source>
</evidence>
<evidence type="ECO:0000313" key="3">
    <source>
        <dbReference type="EMBL" id="MFD2705811.1"/>
    </source>
</evidence>
<dbReference type="EMBL" id="JBHUML010000002">
    <property type="protein sequence ID" value="MFD2705811.1"/>
    <property type="molecule type" value="Genomic_DNA"/>
</dbReference>
<keyword evidence="1" id="KW-0472">Membrane</keyword>
<proteinExistence type="predicted"/>
<comment type="caution">
    <text evidence="3">The sequence shown here is derived from an EMBL/GenBank/DDBJ whole genome shotgun (WGS) entry which is preliminary data.</text>
</comment>
<accession>A0ABW5T211</accession>
<keyword evidence="1" id="KW-1133">Transmembrane helix</keyword>
<feature type="transmembrane region" description="Helical" evidence="1">
    <location>
        <begin position="110"/>
        <end position="127"/>
    </location>
</feature>
<feature type="transmembrane region" description="Helical" evidence="1">
    <location>
        <begin position="6"/>
        <end position="27"/>
    </location>
</feature>
<evidence type="ECO:0000259" key="2">
    <source>
        <dbReference type="PROSITE" id="PS50887"/>
    </source>
</evidence>
<dbReference type="PANTHER" id="PTHR45138:SF9">
    <property type="entry name" value="DIGUANYLATE CYCLASE DGCM-RELATED"/>
    <property type="match status" value="1"/>
</dbReference>
<dbReference type="Gene3D" id="3.30.70.270">
    <property type="match status" value="1"/>
</dbReference>
<keyword evidence="3" id="KW-0548">Nucleotidyltransferase</keyword>
<evidence type="ECO:0000313" key="4">
    <source>
        <dbReference type="Proteomes" id="UP001597520"/>
    </source>
</evidence>
<dbReference type="Pfam" id="PF00990">
    <property type="entry name" value="GGDEF"/>
    <property type="match status" value="1"/>
</dbReference>
<dbReference type="GO" id="GO:0052621">
    <property type="term" value="F:diguanylate cyclase activity"/>
    <property type="evidence" value="ECO:0007669"/>
    <property type="project" value="UniProtKB-EC"/>
</dbReference>
<feature type="transmembrane region" description="Helical" evidence="1">
    <location>
        <begin position="39"/>
        <end position="57"/>
    </location>
</feature>
<keyword evidence="3" id="KW-0808">Transferase</keyword>
<dbReference type="CDD" id="cd01949">
    <property type="entry name" value="GGDEF"/>
    <property type="match status" value="1"/>
</dbReference>
<dbReference type="SUPFAM" id="SSF55073">
    <property type="entry name" value="Nucleotide cyclase"/>
    <property type="match status" value="1"/>
</dbReference>
<feature type="domain" description="GGDEF" evidence="2">
    <location>
        <begin position="222"/>
        <end position="356"/>
    </location>
</feature>
<keyword evidence="1" id="KW-0812">Transmembrane</keyword>
<dbReference type="EC" id="2.7.7.65" evidence="3"/>
<dbReference type="RefSeq" id="WP_380713040.1">
    <property type="nucleotide sequence ID" value="NZ_JBHUML010000002.1"/>
</dbReference>
<feature type="transmembrane region" description="Helical" evidence="1">
    <location>
        <begin position="161"/>
        <end position="179"/>
    </location>
</feature>
<keyword evidence="4" id="KW-1185">Reference proteome</keyword>
<organism evidence="3 4">
    <name type="scientific">Salibacterium lacus</name>
    <dbReference type="NCBI Taxonomy" id="1898109"/>
    <lineage>
        <taxon>Bacteria</taxon>
        <taxon>Bacillati</taxon>
        <taxon>Bacillota</taxon>
        <taxon>Bacilli</taxon>
        <taxon>Bacillales</taxon>
        <taxon>Bacillaceae</taxon>
    </lineage>
</organism>
<dbReference type="PANTHER" id="PTHR45138">
    <property type="entry name" value="REGULATORY COMPONENTS OF SENSORY TRANSDUCTION SYSTEM"/>
    <property type="match status" value="1"/>
</dbReference>
<protein>
    <submittedName>
        <fullName evidence="3">Diguanylate cyclase</fullName>
        <ecNumber evidence="3">2.7.7.65</ecNumber>
    </submittedName>
</protein>
<dbReference type="PROSITE" id="PS50887">
    <property type="entry name" value="GGDEF"/>
    <property type="match status" value="1"/>
</dbReference>
<dbReference type="NCBIfam" id="TIGR00254">
    <property type="entry name" value="GGDEF"/>
    <property type="match status" value="1"/>
</dbReference>
<sequence length="361" mass="40720">MINSFIVSFSLLFTCTVLINYVLYLPVLRKPGFLKIKQVILGISAGITCILLMMNAYQISENVLLSFFHIPITYTALFYSPLVSGSTVLTAALGRYFFNQEDIGSMLGTLDILIVGTVLIALAFFIPRRFLSFIIVSTAYTVQNIMVISFLTLSNWDWGEGLLYITACTAASLLFYYVLQKIIQFFVMNRQYKERSKIDGLTGVYNRHELEQYLEYLGVSGRRFTVMMIDVDNFKSFNDDFGHHIGDKVLIETAGRINETIREQGSVYRYGGEEFVVILEDQTNTAAYELTESLLSRMQVPFTCLEGDQSWNMTVSIGTALSADWGETPEAVVERADALMFEAKKSGKNKAVYSHPVKAEL</sequence>
<dbReference type="SMART" id="SM00267">
    <property type="entry name" value="GGDEF"/>
    <property type="match status" value="1"/>
</dbReference>
<dbReference type="InterPro" id="IPR000160">
    <property type="entry name" value="GGDEF_dom"/>
</dbReference>
<gene>
    <name evidence="3" type="ORF">ACFSUB_10030</name>
</gene>
<dbReference type="InterPro" id="IPR050469">
    <property type="entry name" value="Diguanylate_Cyclase"/>
</dbReference>
<dbReference type="InterPro" id="IPR029787">
    <property type="entry name" value="Nucleotide_cyclase"/>
</dbReference>
<reference evidence="4" key="1">
    <citation type="journal article" date="2019" name="Int. J. Syst. Evol. Microbiol.">
        <title>The Global Catalogue of Microorganisms (GCM) 10K type strain sequencing project: providing services to taxonomists for standard genome sequencing and annotation.</title>
        <authorList>
            <consortium name="The Broad Institute Genomics Platform"/>
            <consortium name="The Broad Institute Genome Sequencing Center for Infectious Disease"/>
            <person name="Wu L."/>
            <person name="Ma J."/>
        </authorList>
    </citation>
    <scope>NUCLEOTIDE SEQUENCE [LARGE SCALE GENOMIC DNA]</scope>
    <source>
        <strain evidence="4">KCTC 33792</strain>
    </source>
</reference>
<name>A0ABW5T211_9BACI</name>
<dbReference type="InterPro" id="IPR043128">
    <property type="entry name" value="Rev_trsase/Diguanyl_cyclase"/>
</dbReference>